<comment type="function">
    <text evidence="7">May play the central regulatory role in sporulation. It may be an element of the effector pathway responsible for the activation of sporulation genes in response to nutritional stress. Spo0A may act in concert with spo0H (a sigma factor) to control the expression of some genes that are critical to the sporulation process.</text>
</comment>
<organism evidence="12 13">
    <name type="scientific">Halanaerobacter jeridensis</name>
    <dbReference type="NCBI Taxonomy" id="706427"/>
    <lineage>
        <taxon>Bacteria</taxon>
        <taxon>Bacillati</taxon>
        <taxon>Bacillota</taxon>
        <taxon>Clostridia</taxon>
        <taxon>Halanaerobiales</taxon>
        <taxon>Halobacteroidaceae</taxon>
        <taxon>Halanaerobacter</taxon>
    </lineage>
</organism>
<protein>
    <recommendedName>
        <fullName evidence="1">Stage 0 sporulation protein A homolog</fullName>
    </recommendedName>
</protein>
<feature type="DNA-binding region" description="OmpR/PhoB-type" evidence="9">
    <location>
        <begin position="135"/>
        <end position="236"/>
    </location>
</feature>
<dbReference type="Pfam" id="PF00072">
    <property type="entry name" value="Response_reg"/>
    <property type="match status" value="1"/>
</dbReference>
<dbReference type="CDD" id="cd00383">
    <property type="entry name" value="trans_reg_C"/>
    <property type="match status" value="1"/>
</dbReference>
<dbReference type="InterPro" id="IPR001867">
    <property type="entry name" value="OmpR/PhoB-type_DNA-bd"/>
</dbReference>
<evidence type="ECO:0000256" key="7">
    <source>
        <dbReference type="ARBA" id="ARBA00024867"/>
    </source>
</evidence>
<dbReference type="SMART" id="SM00862">
    <property type="entry name" value="Trans_reg_C"/>
    <property type="match status" value="1"/>
</dbReference>
<keyword evidence="4" id="KW-0805">Transcription regulation</keyword>
<evidence type="ECO:0000256" key="5">
    <source>
        <dbReference type="ARBA" id="ARBA00023125"/>
    </source>
</evidence>
<evidence type="ECO:0000313" key="12">
    <source>
        <dbReference type="EMBL" id="MBM7557382.1"/>
    </source>
</evidence>
<dbReference type="SUPFAM" id="SSF46894">
    <property type="entry name" value="C-terminal effector domain of the bipartite response regulators"/>
    <property type="match status" value="1"/>
</dbReference>
<evidence type="ECO:0000256" key="8">
    <source>
        <dbReference type="PROSITE-ProRule" id="PRU00169"/>
    </source>
</evidence>
<dbReference type="Proteomes" id="UP000774000">
    <property type="component" value="Unassembled WGS sequence"/>
</dbReference>
<dbReference type="GO" id="GO:0000156">
    <property type="term" value="F:phosphorelay response regulator activity"/>
    <property type="evidence" value="ECO:0007669"/>
    <property type="project" value="TreeGrafter"/>
</dbReference>
<dbReference type="InterPro" id="IPR011006">
    <property type="entry name" value="CheY-like_superfamily"/>
</dbReference>
<name>A0A938XQ79_9FIRM</name>
<feature type="domain" description="Response regulatory" evidence="10">
    <location>
        <begin position="7"/>
        <end position="121"/>
    </location>
</feature>
<dbReference type="PROSITE" id="PS50110">
    <property type="entry name" value="RESPONSE_REGULATORY"/>
    <property type="match status" value="1"/>
</dbReference>
<dbReference type="PANTHER" id="PTHR48111:SF21">
    <property type="entry name" value="DNA-BINDING DUAL MASTER TRANSCRIPTIONAL REGULATOR RPAA"/>
    <property type="match status" value="1"/>
</dbReference>
<gene>
    <name evidence="12" type="ORF">JOC47_002248</name>
</gene>
<dbReference type="EMBL" id="JAFBDQ010000012">
    <property type="protein sequence ID" value="MBM7557382.1"/>
    <property type="molecule type" value="Genomic_DNA"/>
</dbReference>
<dbReference type="FunFam" id="3.40.50.2300:FF:000001">
    <property type="entry name" value="DNA-binding response regulator PhoB"/>
    <property type="match status" value="1"/>
</dbReference>
<proteinExistence type="predicted"/>
<dbReference type="GO" id="GO:0005829">
    <property type="term" value="C:cytosol"/>
    <property type="evidence" value="ECO:0007669"/>
    <property type="project" value="TreeGrafter"/>
</dbReference>
<dbReference type="InterPro" id="IPR039420">
    <property type="entry name" value="WalR-like"/>
</dbReference>
<evidence type="ECO:0000259" key="11">
    <source>
        <dbReference type="PROSITE" id="PS51755"/>
    </source>
</evidence>
<dbReference type="Gene3D" id="3.40.50.2300">
    <property type="match status" value="1"/>
</dbReference>
<dbReference type="AlphaFoldDB" id="A0A938XQ79"/>
<evidence type="ECO:0000256" key="6">
    <source>
        <dbReference type="ARBA" id="ARBA00023163"/>
    </source>
</evidence>
<reference evidence="12" key="1">
    <citation type="submission" date="2021-01" db="EMBL/GenBank/DDBJ databases">
        <title>Genomic Encyclopedia of Type Strains, Phase IV (KMG-IV): sequencing the most valuable type-strain genomes for metagenomic binning, comparative biology and taxonomic classification.</title>
        <authorList>
            <person name="Goeker M."/>
        </authorList>
    </citation>
    <scope>NUCLEOTIDE SEQUENCE</scope>
    <source>
        <strain evidence="12">DSM 23230</strain>
    </source>
</reference>
<accession>A0A938XQ79</accession>
<evidence type="ECO:0000256" key="1">
    <source>
        <dbReference type="ARBA" id="ARBA00018672"/>
    </source>
</evidence>
<evidence type="ECO:0000256" key="2">
    <source>
        <dbReference type="ARBA" id="ARBA00022553"/>
    </source>
</evidence>
<keyword evidence="3" id="KW-0902">Two-component regulatory system</keyword>
<dbReference type="FunFam" id="1.10.10.10:FF:000018">
    <property type="entry name" value="DNA-binding response regulator ResD"/>
    <property type="match status" value="1"/>
</dbReference>
<evidence type="ECO:0000256" key="4">
    <source>
        <dbReference type="ARBA" id="ARBA00023015"/>
    </source>
</evidence>
<evidence type="ECO:0000313" key="13">
    <source>
        <dbReference type="Proteomes" id="UP000774000"/>
    </source>
</evidence>
<dbReference type="PANTHER" id="PTHR48111">
    <property type="entry name" value="REGULATOR OF RPOS"/>
    <property type="match status" value="1"/>
</dbReference>
<dbReference type="SUPFAM" id="SSF52172">
    <property type="entry name" value="CheY-like"/>
    <property type="match status" value="1"/>
</dbReference>
<feature type="modified residue" description="4-aspartylphosphate" evidence="8">
    <location>
        <position position="56"/>
    </location>
</feature>
<dbReference type="InterPro" id="IPR001789">
    <property type="entry name" value="Sig_transdc_resp-reg_receiver"/>
</dbReference>
<keyword evidence="13" id="KW-1185">Reference proteome</keyword>
<evidence type="ECO:0000256" key="9">
    <source>
        <dbReference type="PROSITE-ProRule" id="PRU01091"/>
    </source>
</evidence>
<dbReference type="GO" id="GO:0006355">
    <property type="term" value="P:regulation of DNA-templated transcription"/>
    <property type="evidence" value="ECO:0007669"/>
    <property type="project" value="InterPro"/>
</dbReference>
<dbReference type="GO" id="GO:0000976">
    <property type="term" value="F:transcription cis-regulatory region binding"/>
    <property type="evidence" value="ECO:0007669"/>
    <property type="project" value="TreeGrafter"/>
</dbReference>
<keyword evidence="2 8" id="KW-0597">Phosphoprotein</keyword>
<keyword evidence="5 9" id="KW-0238">DNA-binding</keyword>
<dbReference type="RefSeq" id="WP_204702138.1">
    <property type="nucleotide sequence ID" value="NZ_JAFBDQ010000012.1"/>
</dbReference>
<dbReference type="Gene3D" id="1.10.10.10">
    <property type="entry name" value="Winged helix-like DNA-binding domain superfamily/Winged helix DNA-binding domain"/>
    <property type="match status" value="1"/>
</dbReference>
<dbReference type="Gene3D" id="6.10.250.690">
    <property type="match status" value="1"/>
</dbReference>
<evidence type="ECO:0000259" key="10">
    <source>
        <dbReference type="PROSITE" id="PS50110"/>
    </source>
</evidence>
<dbReference type="InterPro" id="IPR036388">
    <property type="entry name" value="WH-like_DNA-bd_sf"/>
</dbReference>
<keyword evidence="6" id="KW-0804">Transcription</keyword>
<evidence type="ECO:0000256" key="3">
    <source>
        <dbReference type="ARBA" id="ARBA00023012"/>
    </source>
</evidence>
<dbReference type="Pfam" id="PF00486">
    <property type="entry name" value="Trans_reg_C"/>
    <property type="match status" value="1"/>
</dbReference>
<dbReference type="GO" id="GO:0032993">
    <property type="term" value="C:protein-DNA complex"/>
    <property type="evidence" value="ECO:0007669"/>
    <property type="project" value="TreeGrafter"/>
</dbReference>
<feature type="domain" description="OmpR/PhoB-type" evidence="11">
    <location>
        <begin position="135"/>
        <end position="236"/>
    </location>
</feature>
<dbReference type="SMART" id="SM00448">
    <property type="entry name" value="REC"/>
    <property type="match status" value="1"/>
</dbReference>
<comment type="caution">
    <text evidence="12">The sequence shown here is derived from an EMBL/GenBank/DDBJ whole genome shotgun (WGS) entry which is preliminary data.</text>
</comment>
<sequence>MDLHGKKILLIEDDDHIYSLVEAMLKSYDIDLIFKQDGQSGLKAALEKDLDLILLDIMLPEKDGWEICRELKNKGVETPIIMLTAKVEETDKVLGLEIGADDYVTKPFSPRELTARIKAVIRRFEKTKDKPAAEKKALELPSLDLRIDPKSRAVYIQGSEIAVAPKEFQLLVFLARRPNQAFSREELLTEIWGPDTDKRSRTIDEHIKRLRKKLSKGGLEEIPLETVWGVGYKFVIKDELENET</sequence>
<dbReference type="InterPro" id="IPR016032">
    <property type="entry name" value="Sig_transdc_resp-reg_C-effctor"/>
</dbReference>
<dbReference type="PROSITE" id="PS51755">
    <property type="entry name" value="OMPR_PHOB"/>
    <property type="match status" value="1"/>
</dbReference>